<organism evidence="1 2">
    <name type="scientific">Gallibacterium melopsittaci</name>
    <dbReference type="NCBI Taxonomy" id="516063"/>
    <lineage>
        <taxon>Bacteria</taxon>
        <taxon>Pseudomonadati</taxon>
        <taxon>Pseudomonadota</taxon>
        <taxon>Gammaproteobacteria</taxon>
        <taxon>Pasteurellales</taxon>
        <taxon>Pasteurellaceae</taxon>
        <taxon>Gallibacterium</taxon>
    </lineage>
</organism>
<keyword evidence="2" id="KW-1185">Reference proteome</keyword>
<proteinExistence type="predicted"/>
<accession>A0ABV6HXU2</accession>
<reference evidence="1 2" key="1">
    <citation type="submission" date="2024-09" db="EMBL/GenBank/DDBJ databases">
        <authorList>
            <person name="Sun Q."/>
            <person name="Mori K."/>
        </authorList>
    </citation>
    <scope>NUCLEOTIDE SEQUENCE [LARGE SCALE GENOMIC DNA]</scope>
    <source>
        <strain evidence="1 2">CCM 7538</strain>
    </source>
</reference>
<dbReference type="Proteomes" id="UP001589769">
    <property type="component" value="Unassembled WGS sequence"/>
</dbReference>
<gene>
    <name evidence="1" type="ORF">ACFFHT_09090</name>
</gene>
<sequence length="228" mass="27111">MSKNKINQEREERFYFDKIENILREKYGIYSLLEGHNDKPDKILVLSNKDKVGIELTQVDNSEYNEYFNKSDSKEILEILEKGINVEVLKKDKCSIDSEKETVLELIKKKKSKFENYKTKNGLVDCLLLIYSTRFGLEIKNIDNLFYYLEKELRNIEFPFRYVIFTSDKDNCGKIIYDREAKIELTLSNENTSKESIEKVLFFMKPDTKYSLDEIFDKQPVISKKRKK</sequence>
<name>A0ABV6HXU2_9PAST</name>
<evidence type="ECO:0000313" key="2">
    <source>
        <dbReference type="Proteomes" id="UP001589769"/>
    </source>
</evidence>
<protein>
    <submittedName>
        <fullName evidence="1">Uncharacterized protein</fullName>
    </submittedName>
</protein>
<dbReference type="EMBL" id="JBHLWA010000040">
    <property type="protein sequence ID" value="MFC0323703.1"/>
    <property type="molecule type" value="Genomic_DNA"/>
</dbReference>
<comment type="caution">
    <text evidence="1">The sequence shown here is derived from an EMBL/GenBank/DDBJ whole genome shotgun (WGS) entry which is preliminary data.</text>
</comment>
<evidence type="ECO:0000313" key="1">
    <source>
        <dbReference type="EMBL" id="MFC0323703.1"/>
    </source>
</evidence>
<dbReference type="RefSeq" id="WP_382375493.1">
    <property type="nucleotide sequence ID" value="NZ_JBHLWA010000040.1"/>
</dbReference>